<organism evidence="2 3">
    <name type="scientific">Lysobacter concretionis Ko07 = DSM 16239</name>
    <dbReference type="NCBI Taxonomy" id="1122185"/>
    <lineage>
        <taxon>Bacteria</taxon>
        <taxon>Pseudomonadati</taxon>
        <taxon>Pseudomonadota</taxon>
        <taxon>Gammaproteobacteria</taxon>
        <taxon>Lysobacterales</taxon>
        <taxon>Lysobacteraceae</taxon>
        <taxon>Novilysobacter</taxon>
    </lineage>
</organism>
<evidence type="ECO:0000313" key="2">
    <source>
        <dbReference type="EMBL" id="KGM52887.1"/>
    </source>
</evidence>
<dbReference type="RefSeq" id="WP_036191708.1">
    <property type="nucleotide sequence ID" value="NZ_AVPS01000001.1"/>
</dbReference>
<name>A0A0A0EUT0_9GAMM</name>
<accession>A0A0A0EUT0</accession>
<sequence>MNLSSRHASPLFAIVAAAALMVVAMPASAAGSVDCKLTFNLSGWSVFYKTGSGSGTVRCDNGQSMAVRIRTKGGGLTFGKTRIDNGRGEFSGVRRIEDVLGTYVTAEAHAGAGKSAKAQAMVKGDVALALAGKGEGWDIGVAFGKFVISR</sequence>
<keyword evidence="1" id="KW-0732">Signal</keyword>
<keyword evidence="3" id="KW-1185">Reference proteome</keyword>
<feature type="chain" id="PRO_5001962456" description="Secreted protein" evidence="1">
    <location>
        <begin position="30"/>
        <end position="150"/>
    </location>
</feature>
<dbReference type="eggNOG" id="COG5400">
    <property type="taxonomic scope" value="Bacteria"/>
</dbReference>
<proteinExistence type="predicted"/>
<gene>
    <name evidence="2" type="ORF">N792_01230</name>
</gene>
<dbReference type="EMBL" id="AVPS01000001">
    <property type="protein sequence ID" value="KGM52887.1"/>
    <property type="molecule type" value="Genomic_DNA"/>
</dbReference>
<feature type="signal peptide" evidence="1">
    <location>
        <begin position="1"/>
        <end position="29"/>
    </location>
</feature>
<reference evidence="2 3" key="1">
    <citation type="submission" date="2013-08" db="EMBL/GenBank/DDBJ databases">
        <title>Genome sequencing of Lysobacter.</title>
        <authorList>
            <person name="Zhang S."/>
            <person name="Wang G."/>
        </authorList>
    </citation>
    <scope>NUCLEOTIDE SEQUENCE [LARGE SCALE GENOMIC DNA]</scope>
    <source>
        <strain evidence="2 3">Ko07</strain>
    </source>
</reference>
<protein>
    <recommendedName>
        <fullName evidence="4">Secreted protein</fullName>
    </recommendedName>
</protein>
<evidence type="ECO:0008006" key="4">
    <source>
        <dbReference type="Google" id="ProtNLM"/>
    </source>
</evidence>
<evidence type="ECO:0000256" key="1">
    <source>
        <dbReference type="SAM" id="SignalP"/>
    </source>
</evidence>
<dbReference type="Proteomes" id="UP000030017">
    <property type="component" value="Unassembled WGS sequence"/>
</dbReference>
<comment type="caution">
    <text evidence="2">The sequence shown here is derived from an EMBL/GenBank/DDBJ whole genome shotgun (WGS) entry which is preliminary data.</text>
</comment>
<dbReference type="AlphaFoldDB" id="A0A0A0EUT0"/>
<evidence type="ECO:0000313" key="3">
    <source>
        <dbReference type="Proteomes" id="UP000030017"/>
    </source>
</evidence>